<dbReference type="InterPro" id="IPR056884">
    <property type="entry name" value="NPHP3-like_N"/>
</dbReference>
<comment type="caution">
    <text evidence="3">The sequence shown here is derived from an EMBL/GenBank/DDBJ whole genome shotgun (WGS) entry which is preliminary data.</text>
</comment>
<dbReference type="Proteomes" id="UP001174997">
    <property type="component" value="Unassembled WGS sequence"/>
</dbReference>
<keyword evidence="1" id="KW-0677">Repeat</keyword>
<evidence type="ECO:0000313" key="4">
    <source>
        <dbReference type="Proteomes" id="UP001174997"/>
    </source>
</evidence>
<protein>
    <recommendedName>
        <fullName evidence="2">Nephrocystin 3-like N-terminal domain-containing protein</fullName>
    </recommendedName>
</protein>
<dbReference type="InterPro" id="IPR027417">
    <property type="entry name" value="P-loop_NTPase"/>
</dbReference>
<dbReference type="Gene3D" id="3.40.50.300">
    <property type="entry name" value="P-loop containing nucleotide triphosphate hydrolases"/>
    <property type="match status" value="1"/>
</dbReference>
<gene>
    <name evidence="3" type="ORF">QBC41DRAFT_368569</name>
</gene>
<keyword evidence="4" id="KW-1185">Reference proteome</keyword>
<evidence type="ECO:0000259" key="2">
    <source>
        <dbReference type="Pfam" id="PF24883"/>
    </source>
</evidence>
<dbReference type="Pfam" id="PF24883">
    <property type="entry name" value="NPHP3_N"/>
    <property type="match status" value="1"/>
</dbReference>
<accession>A0AA39Z0Q4</accession>
<sequence>MQSALSPKYPSNFPAPDRRLFGSGDIHHSTFTPSRSMTFTDHTSCHYTSMSSKVANAVSISPSPAESLGLPPAPWFFDYIFNSLEYDRWVKSVPSRLLRLVGGPGSGKTSFAALAVKTLREVDQSHHHHQKPPLVLSIFLSPLNTRDASAAVHQEQNPAPFTVQFLTEIERQLDAKLRLNSQLSPPPSPQTQIDATALFNSIRFKLFRFSDVWFVVDDLDCLWSNREEYFEVEERLEQLRGLGVRILITSRTPFHMRVDKAVCDVPLEYEHEHDEEQGRNGLVSWWECDFDHDETEGPFWMCHKCKEAGHGCGNLSHPPPELTTNPFPVTFDISNAPKPSMESLIIHNLQLEHGQFWPLEPPFISHQDEYPPLSSLGRRLISSSTPGKPSREAEDLVDKLVQLSYGNPSMALRLLETAHHAESLDAVMAKRDRLPSTIVEMFDRLIDTHIRDQLLDKTSSREARARAALALHAIRILGQAEDPFSGVEFEDLKAMLLGDSKSCPSHGFQELLGGEEAVDEVIGATGGLLTVDTSAGRYDVRFFHRDLYNYVNERYNEFISGWQCGRGQNASI</sequence>
<dbReference type="PANTHER" id="PTHR10039">
    <property type="entry name" value="AMELOGENIN"/>
    <property type="match status" value="1"/>
</dbReference>
<organism evidence="3 4">
    <name type="scientific">Cercophora samala</name>
    <dbReference type="NCBI Taxonomy" id="330535"/>
    <lineage>
        <taxon>Eukaryota</taxon>
        <taxon>Fungi</taxon>
        <taxon>Dikarya</taxon>
        <taxon>Ascomycota</taxon>
        <taxon>Pezizomycotina</taxon>
        <taxon>Sordariomycetes</taxon>
        <taxon>Sordariomycetidae</taxon>
        <taxon>Sordariales</taxon>
        <taxon>Lasiosphaeriaceae</taxon>
        <taxon>Cercophora</taxon>
    </lineage>
</organism>
<reference evidence="3" key="1">
    <citation type="submission" date="2023-06" db="EMBL/GenBank/DDBJ databases">
        <title>Genome-scale phylogeny and comparative genomics of the fungal order Sordariales.</title>
        <authorList>
            <consortium name="Lawrence Berkeley National Laboratory"/>
            <person name="Hensen N."/>
            <person name="Bonometti L."/>
            <person name="Westerberg I."/>
            <person name="Brannstrom I.O."/>
            <person name="Guillou S."/>
            <person name="Cros-Aarteil S."/>
            <person name="Calhoun S."/>
            <person name="Haridas S."/>
            <person name="Kuo A."/>
            <person name="Mondo S."/>
            <person name="Pangilinan J."/>
            <person name="Riley R."/>
            <person name="Labutti K."/>
            <person name="Andreopoulos B."/>
            <person name="Lipzen A."/>
            <person name="Chen C."/>
            <person name="Yanf M."/>
            <person name="Daum C."/>
            <person name="Ng V."/>
            <person name="Clum A."/>
            <person name="Steindorff A."/>
            <person name="Ohm R."/>
            <person name="Martin F."/>
            <person name="Silar P."/>
            <person name="Natvig D."/>
            <person name="Lalanne C."/>
            <person name="Gautier V."/>
            <person name="Ament-Velasquez S.L."/>
            <person name="Kruys A."/>
            <person name="Hutchinson M.I."/>
            <person name="Powell A.J."/>
            <person name="Barry K."/>
            <person name="Miller A.N."/>
            <person name="Grigoriev I.V."/>
            <person name="Debuchy R."/>
            <person name="Gladieux P."/>
            <person name="Thoren M.H."/>
            <person name="Johannesson H."/>
        </authorList>
    </citation>
    <scope>NUCLEOTIDE SEQUENCE</scope>
    <source>
        <strain evidence="3">CBS 307.81</strain>
    </source>
</reference>
<dbReference type="SUPFAM" id="SSF52540">
    <property type="entry name" value="P-loop containing nucleoside triphosphate hydrolases"/>
    <property type="match status" value="1"/>
</dbReference>
<feature type="domain" description="Nephrocystin 3-like N-terminal" evidence="2">
    <location>
        <begin position="79"/>
        <end position="251"/>
    </location>
</feature>
<evidence type="ECO:0000313" key="3">
    <source>
        <dbReference type="EMBL" id="KAK0661200.1"/>
    </source>
</evidence>
<evidence type="ECO:0000256" key="1">
    <source>
        <dbReference type="ARBA" id="ARBA00022737"/>
    </source>
</evidence>
<name>A0AA39Z0Q4_9PEZI</name>
<dbReference type="EMBL" id="JAULSY010000155">
    <property type="protein sequence ID" value="KAK0661200.1"/>
    <property type="molecule type" value="Genomic_DNA"/>
</dbReference>
<proteinExistence type="predicted"/>
<dbReference type="AlphaFoldDB" id="A0AA39Z0Q4"/>